<proteinExistence type="predicted"/>
<dbReference type="EMBL" id="VSRR010009904">
    <property type="protein sequence ID" value="MPC51035.1"/>
    <property type="molecule type" value="Genomic_DNA"/>
</dbReference>
<dbReference type="GO" id="GO:0003824">
    <property type="term" value="F:catalytic activity"/>
    <property type="evidence" value="ECO:0007669"/>
    <property type="project" value="InterPro"/>
</dbReference>
<dbReference type="Pfam" id="PF03372">
    <property type="entry name" value="Exo_endo_phos"/>
    <property type="match status" value="1"/>
</dbReference>
<accession>A0A5B7G0B9</accession>
<name>A0A5B7G0B9_PORTR</name>
<dbReference type="Proteomes" id="UP000324222">
    <property type="component" value="Unassembled WGS sequence"/>
</dbReference>
<comment type="caution">
    <text evidence="2">The sequence shown here is derived from an EMBL/GenBank/DDBJ whole genome shotgun (WGS) entry which is preliminary data.</text>
</comment>
<dbReference type="InterPro" id="IPR036691">
    <property type="entry name" value="Endo/exonu/phosph_ase_sf"/>
</dbReference>
<dbReference type="OrthoDB" id="6756650at2759"/>
<organism evidence="2 3">
    <name type="scientific">Portunus trituberculatus</name>
    <name type="common">Swimming crab</name>
    <name type="synonym">Neptunus trituberculatus</name>
    <dbReference type="NCBI Taxonomy" id="210409"/>
    <lineage>
        <taxon>Eukaryota</taxon>
        <taxon>Metazoa</taxon>
        <taxon>Ecdysozoa</taxon>
        <taxon>Arthropoda</taxon>
        <taxon>Crustacea</taxon>
        <taxon>Multicrustacea</taxon>
        <taxon>Malacostraca</taxon>
        <taxon>Eumalacostraca</taxon>
        <taxon>Eucarida</taxon>
        <taxon>Decapoda</taxon>
        <taxon>Pleocyemata</taxon>
        <taxon>Brachyura</taxon>
        <taxon>Eubrachyura</taxon>
        <taxon>Portunoidea</taxon>
        <taxon>Portunidae</taxon>
        <taxon>Portuninae</taxon>
        <taxon>Portunus</taxon>
    </lineage>
</organism>
<evidence type="ECO:0000313" key="2">
    <source>
        <dbReference type="EMBL" id="MPC51035.1"/>
    </source>
</evidence>
<reference evidence="2 3" key="1">
    <citation type="submission" date="2019-05" db="EMBL/GenBank/DDBJ databases">
        <title>Another draft genome of Portunus trituberculatus and its Hox gene families provides insights of decapod evolution.</title>
        <authorList>
            <person name="Jeong J.-H."/>
            <person name="Song I."/>
            <person name="Kim S."/>
            <person name="Choi T."/>
            <person name="Kim D."/>
            <person name="Ryu S."/>
            <person name="Kim W."/>
        </authorList>
    </citation>
    <scope>NUCLEOTIDE SEQUENCE [LARGE SCALE GENOMIC DNA]</scope>
    <source>
        <tissue evidence="2">Muscle</tissue>
    </source>
</reference>
<evidence type="ECO:0000313" key="3">
    <source>
        <dbReference type="Proteomes" id="UP000324222"/>
    </source>
</evidence>
<dbReference type="Gene3D" id="3.60.10.10">
    <property type="entry name" value="Endonuclease/exonuclease/phosphatase"/>
    <property type="match status" value="1"/>
</dbReference>
<dbReference type="AlphaFoldDB" id="A0A5B7G0B9"/>
<feature type="domain" description="Endonuclease/exonuclease/phosphatase" evidence="1">
    <location>
        <begin position="14"/>
        <end position="189"/>
    </location>
</feature>
<dbReference type="SUPFAM" id="SSF56219">
    <property type="entry name" value="DNase I-like"/>
    <property type="match status" value="1"/>
</dbReference>
<gene>
    <name evidence="2" type="ORF">E2C01_044872</name>
</gene>
<evidence type="ECO:0000259" key="1">
    <source>
        <dbReference type="Pfam" id="PF03372"/>
    </source>
</evidence>
<keyword evidence="3" id="KW-1185">Reference proteome</keyword>
<dbReference type="InterPro" id="IPR005135">
    <property type="entry name" value="Endo/exonuclease/phosphatase"/>
</dbReference>
<sequence>MTETPRSRHQLTVLSANVRGLRTNIGDLTHSFVLRHRVDIAVATETWLNSDVEPTFGKIAGYTHWIRRDRQGRQGGGVAVCLKKGVQAQTLDIVTPPETEALFLRVVLADSSAILLCATYRLPRQGPAFLDFLTEHLDDLQTRHNCRHFLIVGNLNHQVEGAAYENLLTVQGLTDHRQHAPHCTYTSKPMDQPWFSYRCRLAAERKRQDSHEVAAELSSELNLIKECRDRWQIKFAPTKIQANIVSQPCAAFREVEKRVRFGEVTLPLEDHIKVFGVNVSTCTFRQSHGRLQSESLPCTG</sequence>
<protein>
    <recommendedName>
        <fullName evidence="1">Endonuclease/exonuclease/phosphatase domain-containing protein</fullName>
    </recommendedName>
</protein>